<dbReference type="PIRSF" id="PIRSF001221">
    <property type="entry name" value="Amidase_fungi"/>
    <property type="match status" value="1"/>
</dbReference>
<evidence type="ECO:0000256" key="6">
    <source>
        <dbReference type="PIRSR" id="PIRSR001221-2"/>
    </source>
</evidence>
<dbReference type="Proteomes" id="UP000054166">
    <property type="component" value="Unassembled WGS sequence"/>
</dbReference>
<dbReference type="OrthoDB" id="6428749at2759"/>
<proteinExistence type="inferred from homology"/>
<gene>
    <name evidence="8" type="ORF">PILCRDRAFT_98775</name>
</gene>
<reference evidence="9" key="2">
    <citation type="submission" date="2015-01" db="EMBL/GenBank/DDBJ databases">
        <title>Evolutionary Origins and Diversification of the Mycorrhizal Mutualists.</title>
        <authorList>
            <consortium name="DOE Joint Genome Institute"/>
            <consortium name="Mycorrhizal Genomics Consortium"/>
            <person name="Kohler A."/>
            <person name="Kuo A."/>
            <person name="Nagy L.G."/>
            <person name="Floudas D."/>
            <person name="Copeland A."/>
            <person name="Barry K.W."/>
            <person name="Cichocki N."/>
            <person name="Veneault-Fourrey C."/>
            <person name="LaButti K."/>
            <person name="Lindquist E.A."/>
            <person name="Lipzen A."/>
            <person name="Lundell T."/>
            <person name="Morin E."/>
            <person name="Murat C."/>
            <person name="Riley R."/>
            <person name="Ohm R."/>
            <person name="Sun H."/>
            <person name="Tunlid A."/>
            <person name="Henrissat B."/>
            <person name="Grigoriev I.V."/>
            <person name="Hibbett D.S."/>
            <person name="Martin F."/>
        </authorList>
    </citation>
    <scope>NUCLEOTIDE SEQUENCE [LARGE SCALE GENOMIC DNA]</scope>
    <source>
        <strain evidence="9">F 1598</strain>
    </source>
</reference>
<evidence type="ECO:0000313" key="9">
    <source>
        <dbReference type="Proteomes" id="UP000054166"/>
    </source>
</evidence>
<accession>A0A0C3BFS6</accession>
<comment type="catalytic activity">
    <reaction evidence="1">
        <text>a monocarboxylic acid amide + H2O = a monocarboxylate + NH4(+)</text>
        <dbReference type="Rhea" id="RHEA:12020"/>
        <dbReference type="ChEBI" id="CHEBI:15377"/>
        <dbReference type="ChEBI" id="CHEBI:28938"/>
        <dbReference type="ChEBI" id="CHEBI:35757"/>
        <dbReference type="ChEBI" id="CHEBI:83628"/>
        <dbReference type="EC" id="3.5.1.4"/>
    </reaction>
</comment>
<organism evidence="8 9">
    <name type="scientific">Piloderma croceum (strain F 1598)</name>
    <dbReference type="NCBI Taxonomy" id="765440"/>
    <lineage>
        <taxon>Eukaryota</taxon>
        <taxon>Fungi</taxon>
        <taxon>Dikarya</taxon>
        <taxon>Basidiomycota</taxon>
        <taxon>Agaricomycotina</taxon>
        <taxon>Agaricomycetes</taxon>
        <taxon>Agaricomycetidae</taxon>
        <taxon>Atheliales</taxon>
        <taxon>Atheliaceae</taxon>
        <taxon>Piloderma</taxon>
    </lineage>
</organism>
<feature type="domain" description="Amidase" evidence="7">
    <location>
        <begin position="64"/>
        <end position="531"/>
    </location>
</feature>
<evidence type="ECO:0000313" key="8">
    <source>
        <dbReference type="EMBL" id="KIM76187.1"/>
    </source>
</evidence>
<dbReference type="HOGENOM" id="CLU_009600_9_3_1"/>
<feature type="active site" description="Acyl-ester intermediate" evidence="5">
    <location>
        <position position="208"/>
    </location>
</feature>
<feature type="binding site" evidence="6">
    <location>
        <position position="184"/>
    </location>
    <ligand>
        <name>substrate</name>
    </ligand>
</feature>
<evidence type="ECO:0000256" key="1">
    <source>
        <dbReference type="ARBA" id="ARBA00001311"/>
    </source>
</evidence>
<dbReference type="InParanoid" id="A0A0C3BFS6"/>
<evidence type="ECO:0000256" key="5">
    <source>
        <dbReference type="PIRSR" id="PIRSR001221-1"/>
    </source>
</evidence>
<sequence length="553" mass="61404">MILSYIAHRRACVAKQLEREHRTQKLDPVFHDALTAHDIRLLSLSVSAVVENVHNGNIDPSDMLVAYGKKALKAHEETNCLTEVMISPAQAWAKDYAKGPLAGMPVSLKDTVGVEGWDSSIGYSAWTNKPTQKDSALVKLLRDAGAVPFVKTNVPVTLLSFESISDVFGVTTNPHKKTHSPGGSSGGEGALLAYGGSRIGIGTDVAGSVRCPAHYSGIYTIKASMHRFLKTGNFTSMPGQEGVPAVYSPMARTLEDLETFWKAIFSMEPWAYDHSCLPIPWREIDLSRKKLKWGVMWDDGVVTPSPACERALRVVAAILEKYGHQVVSIDPPSPYDGFKIASQLLLADGGKTATKPIRTGESNDPGMRQAMLMFALPRWVKRIYAWYHRHIRKDETYAGLVENWYEKSVEEYLALIAKREEYRARWFEMWKEECLDFVLTVPNALPAVPHGGMKRGFRCCGYTFLFNLLDYSAGVLPITRVERSLDGLSPEFKAKNAIEAGAYEMYNADAMHGLPIGVQVIGQRLEEEKVLEGMKIIEMLLSTEGKAYELLVT</sequence>
<dbReference type="Gene3D" id="3.90.1300.10">
    <property type="entry name" value="Amidase signature (AS) domain"/>
    <property type="match status" value="1"/>
</dbReference>
<evidence type="ECO:0000256" key="4">
    <source>
        <dbReference type="ARBA" id="ARBA00022801"/>
    </source>
</evidence>
<keyword evidence="9" id="KW-1185">Reference proteome</keyword>
<dbReference type="GO" id="GO:0004040">
    <property type="term" value="F:amidase activity"/>
    <property type="evidence" value="ECO:0007669"/>
    <property type="project" value="UniProtKB-EC"/>
</dbReference>
<feature type="binding site" evidence="6">
    <location>
        <begin position="205"/>
        <end position="208"/>
    </location>
    <ligand>
        <name>substrate</name>
    </ligand>
</feature>
<name>A0A0C3BFS6_PILCF</name>
<dbReference type="InterPro" id="IPR036928">
    <property type="entry name" value="AS_sf"/>
</dbReference>
<evidence type="ECO:0000256" key="3">
    <source>
        <dbReference type="ARBA" id="ARBA00012922"/>
    </source>
</evidence>
<dbReference type="PANTHER" id="PTHR46072">
    <property type="entry name" value="AMIDASE-RELATED-RELATED"/>
    <property type="match status" value="1"/>
</dbReference>
<reference evidence="8 9" key="1">
    <citation type="submission" date="2014-04" db="EMBL/GenBank/DDBJ databases">
        <authorList>
            <consortium name="DOE Joint Genome Institute"/>
            <person name="Kuo A."/>
            <person name="Tarkka M."/>
            <person name="Buscot F."/>
            <person name="Kohler A."/>
            <person name="Nagy L.G."/>
            <person name="Floudas D."/>
            <person name="Copeland A."/>
            <person name="Barry K.W."/>
            <person name="Cichocki N."/>
            <person name="Veneault-Fourrey C."/>
            <person name="LaButti K."/>
            <person name="Lindquist E.A."/>
            <person name="Lipzen A."/>
            <person name="Lundell T."/>
            <person name="Morin E."/>
            <person name="Murat C."/>
            <person name="Sun H."/>
            <person name="Tunlid A."/>
            <person name="Henrissat B."/>
            <person name="Grigoriev I.V."/>
            <person name="Hibbett D.S."/>
            <person name="Martin F."/>
            <person name="Nordberg H.P."/>
            <person name="Cantor M.N."/>
            <person name="Hua S.X."/>
        </authorList>
    </citation>
    <scope>NUCLEOTIDE SEQUENCE [LARGE SCALE GENOMIC DNA]</scope>
    <source>
        <strain evidence="8 9">F 1598</strain>
    </source>
</reference>
<comment type="similarity">
    <text evidence="2">Belongs to the amidase family.</text>
</comment>
<dbReference type="EMBL" id="KN833037">
    <property type="protein sequence ID" value="KIM76187.1"/>
    <property type="molecule type" value="Genomic_DNA"/>
</dbReference>
<feature type="binding site" evidence="6">
    <location>
        <position position="158"/>
    </location>
    <ligand>
        <name>substrate</name>
    </ligand>
</feature>
<dbReference type="Pfam" id="PF01425">
    <property type="entry name" value="Amidase"/>
    <property type="match status" value="1"/>
</dbReference>
<dbReference type="FunFam" id="3.90.1300.10:FF:000003">
    <property type="entry name" value="Amidase signature enzyme"/>
    <property type="match status" value="1"/>
</dbReference>
<protein>
    <recommendedName>
        <fullName evidence="3">amidase</fullName>
        <ecNumber evidence="3">3.5.1.4</ecNumber>
    </recommendedName>
</protein>
<dbReference type="AlphaFoldDB" id="A0A0C3BFS6"/>
<evidence type="ECO:0000256" key="2">
    <source>
        <dbReference type="ARBA" id="ARBA00009199"/>
    </source>
</evidence>
<dbReference type="SUPFAM" id="SSF75304">
    <property type="entry name" value="Amidase signature (AS) enzymes"/>
    <property type="match status" value="1"/>
</dbReference>
<dbReference type="InterPro" id="IPR020556">
    <property type="entry name" value="Amidase_CS"/>
</dbReference>
<dbReference type="InterPro" id="IPR023631">
    <property type="entry name" value="Amidase_dom"/>
</dbReference>
<dbReference type="PROSITE" id="PS00571">
    <property type="entry name" value="AMIDASES"/>
    <property type="match status" value="1"/>
</dbReference>
<dbReference type="STRING" id="765440.A0A0C3BFS6"/>
<dbReference type="EC" id="3.5.1.4" evidence="3"/>
<feature type="active site" description="Charge relay system" evidence="5">
    <location>
        <position position="109"/>
    </location>
</feature>
<feature type="active site" description="Charge relay system" evidence="5">
    <location>
        <position position="184"/>
    </location>
</feature>
<keyword evidence="4" id="KW-0378">Hydrolase</keyword>
<evidence type="ECO:0000259" key="7">
    <source>
        <dbReference type="Pfam" id="PF01425"/>
    </source>
</evidence>
<dbReference type="PANTHER" id="PTHR46072:SF10">
    <property type="entry name" value="ACETAMIDASE"/>
    <property type="match status" value="1"/>
</dbReference>